<dbReference type="RefSeq" id="XP_017856795.1">
    <property type="nucleotide sequence ID" value="XM_018001306.1"/>
</dbReference>
<name>A0ABM1NPA9_DROAR</name>
<dbReference type="Pfam" id="PF02949">
    <property type="entry name" value="7tm_6"/>
    <property type="match status" value="1"/>
</dbReference>
<reference evidence="11" key="2">
    <citation type="journal article" date="2016" name="G3 (Bethesda)">
        <title>Genome Evolution in Three Species of Cactophilic Drosophila.</title>
        <authorList>
            <person name="Sanchez-Flores A."/>
            <person name="Penazola F."/>
            <person name="Carpinteyro-Ponce J."/>
            <person name="Nazario-Yepiz N."/>
            <person name="Abreu-Goodger C."/>
            <person name="Machado C.A."/>
            <person name="Markow T.A."/>
        </authorList>
    </citation>
    <scope>NUCLEOTIDE SEQUENCE [LARGE SCALE GENOMIC DNA]</scope>
</reference>
<evidence type="ECO:0000256" key="9">
    <source>
        <dbReference type="ARBA" id="ARBA00023224"/>
    </source>
</evidence>
<evidence type="ECO:0000256" key="3">
    <source>
        <dbReference type="ARBA" id="ARBA00022606"/>
    </source>
</evidence>
<keyword evidence="8 10" id="KW-0675">Receptor</keyword>
<dbReference type="PANTHER" id="PTHR21137:SF35">
    <property type="entry name" value="ODORANT RECEPTOR 19A-RELATED"/>
    <property type="match status" value="1"/>
</dbReference>
<dbReference type="InterPro" id="IPR004117">
    <property type="entry name" value="7tm6_olfct_rcpt"/>
</dbReference>
<proteinExistence type="inferred from homology"/>
<gene>
    <name evidence="12" type="primary">LOC108609587</name>
</gene>
<protein>
    <recommendedName>
        <fullName evidence="10">Odorant receptor</fullName>
    </recommendedName>
</protein>
<organism evidence="11 12">
    <name type="scientific">Drosophila arizonae</name>
    <name type="common">Fruit fly</name>
    <dbReference type="NCBI Taxonomy" id="7263"/>
    <lineage>
        <taxon>Eukaryota</taxon>
        <taxon>Metazoa</taxon>
        <taxon>Ecdysozoa</taxon>
        <taxon>Arthropoda</taxon>
        <taxon>Hexapoda</taxon>
        <taxon>Insecta</taxon>
        <taxon>Pterygota</taxon>
        <taxon>Neoptera</taxon>
        <taxon>Endopterygota</taxon>
        <taxon>Diptera</taxon>
        <taxon>Brachycera</taxon>
        <taxon>Muscomorpha</taxon>
        <taxon>Ephydroidea</taxon>
        <taxon>Drosophilidae</taxon>
        <taxon>Drosophila</taxon>
    </lineage>
</organism>
<keyword evidence="11" id="KW-1185">Reference proteome</keyword>
<comment type="subcellular location">
    <subcellularLocation>
        <location evidence="1 10">Cell membrane</location>
        <topology evidence="1 10">Multi-pass membrane protein</topology>
    </subcellularLocation>
</comment>
<reference evidence="12" key="3">
    <citation type="submission" date="2025-08" db="UniProtKB">
        <authorList>
            <consortium name="RefSeq"/>
        </authorList>
    </citation>
    <scope>IDENTIFICATION</scope>
    <source>
        <tissue evidence="12">Whole organism</tissue>
    </source>
</reference>
<feature type="transmembrane region" description="Helical" evidence="10">
    <location>
        <begin position="170"/>
        <end position="189"/>
    </location>
</feature>
<keyword evidence="7 10" id="KW-0472">Membrane</keyword>
<evidence type="ECO:0000256" key="7">
    <source>
        <dbReference type="ARBA" id="ARBA00023136"/>
    </source>
</evidence>
<evidence type="ECO:0000256" key="5">
    <source>
        <dbReference type="ARBA" id="ARBA00022725"/>
    </source>
</evidence>
<accession>A0ABM1NPA9</accession>
<sequence length="384" mass="44627">MVIDSTRAYRPLWRFFRVLAPIFFGSRSRAVYVYMALLHLLITALFPIHVGLGLLLPTTTRADLFKCLTITIMSISCSLKHYAQIWRLSDMLEIERILNQLDKCVQSTAEHQYYRNTLQKQMNRLTGCIYSSYTFVYGMSVLVAILILLTDPRKLLYEAYVPFDWRTGGLPYYSIFAYQYICIVVKAFVGLTNDVYTPLTLCNIAGHMHLFSIRMSRLGYRKIPESQTYQQLRLYFEDYRLLMRMLKLTRKIISPVQFVQILFCGISMCIIASHMAFYEMNTTVLAFNVVLLAVVCLQIFPSCYFASVVTERMEQLPYAVFSGNWYQQSRRYRQNVVTFTQLTLRLAEHPFMAGGLIVINLDTFFATVKMAYSLFAVISQVKMN</sequence>
<comment type="similarity">
    <text evidence="10">Belongs to the insect chemoreceptor superfamily. Heteromeric odorant receptor channel (TC 1.A.69) family.</text>
</comment>
<evidence type="ECO:0000256" key="2">
    <source>
        <dbReference type="ARBA" id="ARBA00022475"/>
    </source>
</evidence>
<keyword evidence="6 10" id="KW-1133">Transmembrane helix</keyword>
<evidence type="ECO:0000313" key="12">
    <source>
        <dbReference type="RefSeq" id="XP_017856795.1"/>
    </source>
</evidence>
<dbReference type="Proteomes" id="UP000694904">
    <property type="component" value="Chromosome 3"/>
</dbReference>
<dbReference type="PANTHER" id="PTHR21137">
    <property type="entry name" value="ODORANT RECEPTOR"/>
    <property type="match status" value="1"/>
</dbReference>
<keyword evidence="3 10" id="KW-0716">Sensory transduction</keyword>
<dbReference type="GeneID" id="108609587"/>
<evidence type="ECO:0000256" key="10">
    <source>
        <dbReference type="RuleBase" id="RU351113"/>
    </source>
</evidence>
<keyword evidence="2" id="KW-1003">Cell membrane</keyword>
<evidence type="ECO:0000256" key="8">
    <source>
        <dbReference type="ARBA" id="ARBA00023170"/>
    </source>
</evidence>
<keyword evidence="4 10" id="KW-0812">Transmembrane</keyword>
<feature type="transmembrane region" description="Helical" evidence="10">
    <location>
        <begin position="31"/>
        <end position="52"/>
    </location>
</feature>
<feature type="transmembrane region" description="Helical" evidence="10">
    <location>
        <begin position="284"/>
        <end position="306"/>
    </location>
</feature>
<feature type="transmembrane region" description="Helical" evidence="10">
    <location>
        <begin position="130"/>
        <end position="149"/>
    </location>
</feature>
<reference evidence="11" key="1">
    <citation type="journal article" date="1997" name="Nucleic Acids Res.">
        <title>tRNAscan-SE: a program for improved detection of transfer RNA genes in genomic sequence.</title>
        <authorList>
            <person name="Lowe T.M."/>
            <person name="Eddy S.R."/>
        </authorList>
    </citation>
    <scope>NUCLEOTIDE SEQUENCE [LARGE SCALE GENOMIC DNA]</scope>
</reference>
<evidence type="ECO:0000313" key="11">
    <source>
        <dbReference type="Proteomes" id="UP000694904"/>
    </source>
</evidence>
<evidence type="ECO:0000256" key="1">
    <source>
        <dbReference type="ARBA" id="ARBA00004651"/>
    </source>
</evidence>
<keyword evidence="9 10" id="KW-0807">Transducer</keyword>
<keyword evidence="5 10" id="KW-0552">Olfaction</keyword>
<evidence type="ECO:0000256" key="6">
    <source>
        <dbReference type="ARBA" id="ARBA00022989"/>
    </source>
</evidence>
<evidence type="ECO:0000256" key="4">
    <source>
        <dbReference type="ARBA" id="ARBA00022692"/>
    </source>
</evidence>
<feature type="transmembrane region" description="Helical" evidence="10">
    <location>
        <begin position="252"/>
        <end position="278"/>
    </location>
</feature>
<comment type="caution">
    <text evidence="10">Lacks conserved residue(s) required for the propagation of feature annotation.</text>
</comment>